<dbReference type="HAMAP" id="MF_00171">
    <property type="entry name" value="TruA"/>
    <property type="match status" value="1"/>
</dbReference>
<evidence type="ECO:0000259" key="8">
    <source>
        <dbReference type="Pfam" id="PF01416"/>
    </source>
</evidence>
<dbReference type="PIRSF" id="PIRSF001430">
    <property type="entry name" value="tRNA_psdUrid_synth"/>
    <property type="match status" value="1"/>
</dbReference>
<evidence type="ECO:0000256" key="7">
    <source>
        <dbReference type="RuleBase" id="RU003792"/>
    </source>
</evidence>
<name>A0A852VPF5_9MICO</name>
<dbReference type="FunFam" id="3.30.70.660:FF:000003">
    <property type="entry name" value="tRNA pseudouridine synthase A"/>
    <property type="match status" value="1"/>
</dbReference>
<evidence type="ECO:0000256" key="1">
    <source>
        <dbReference type="ARBA" id="ARBA00009375"/>
    </source>
</evidence>
<dbReference type="Pfam" id="PF01416">
    <property type="entry name" value="PseudoU_synth_1"/>
    <property type="match status" value="1"/>
</dbReference>
<protein>
    <recommendedName>
        <fullName evidence="4">tRNA pseudouridine synthase A</fullName>
        <ecNumber evidence="4">5.4.99.12</ecNumber>
    </recommendedName>
    <alternativeName>
        <fullName evidence="4">tRNA pseudouridine(38-40) synthase</fullName>
    </alternativeName>
    <alternativeName>
        <fullName evidence="4">tRNA pseudouridylate synthase I</fullName>
    </alternativeName>
    <alternativeName>
        <fullName evidence="4">tRNA-uridine isomerase I</fullName>
    </alternativeName>
</protein>
<dbReference type="InterPro" id="IPR020097">
    <property type="entry name" value="PsdUridine_synth_TruA_a/b_dom"/>
</dbReference>
<reference evidence="9 10" key="1">
    <citation type="submission" date="2020-07" db="EMBL/GenBank/DDBJ databases">
        <title>Sequencing the genomes of 1000 actinobacteria strains.</title>
        <authorList>
            <person name="Klenk H.-P."/>
        </authorList>
    </citation>
    <scope>NUCLEOTIDE SEQUENCE [LARGE SCALE GENOMIC DNA]</scope>
    <source>
        <strain evidence="9 10">DSM 26154</strain>
    </source>
</reference>
<dbReference type="CDD" id="cd02570">
    <property type="entry name" value="PseudoU_synth_EcTruA"/>
    <property type="match status" value="1"/>
</dbReference>
<sequence>MRLRLDLAYDGSDFHGWAAQPGLRTVEGELTGAITRILRLPEPIKVTVAGRTDAGVHALGQVVHLDVDPGDLARVRGNSDRPMLATLLTRLRGVLPDDVVVRSIAEAPEGFDARFSATSRRYRYVLADDPARLDPLRRREVVALRTPLDVDAMNAATARLLGLRNFAAFCKKREGATTTRTLVRYDWQRREDGLLEASILADAFCHSMVRALIGALVPVGAGDRGPQWPEQVLTDGVRDPRVKVMPAHGLTLVEVTYPAAEQLAERASRTRARREE</sequence>
<comment type="caution">
    <text evidence="9">The sequence shown here is derived from an EMBL/GenBank/DDBJ whole genome shotgun (WGS) entry which is preliminary data.</text>
</comment>
<dbReference type="InterPro" id="IPR020094">
    <property type="entry name" value="TruA/RsuA/RluB/E/F_N"/>
</dbReference>
<evidence type="ECO:0000256" key="5">
    <source>
        <dbReference type="PIRSR" id="PIRSR001430-1"/>
    </source>
</evidence>
<dbReference type="EC" id="5.4.99.12" evidence="4"/>
<dbReference type="SUPFAM" id="SSF55120">
    <property type="entry name" value="Pseudouridine synthase"/>
    <property type="match status" value="1"/>
</dbReference>
<proteinExistence type="inferred from homology"/>
<comment type="function">
    <text evidence="4">Formation of pseudouridine at positions 38, 39 and 40 in the anticodon stem and loop of transfer RNAs.</text>
</comment>
<keyword evidence="2 4" id="KW-0819">tRNA processing</keyword>
<evidence type="ECO:0000256" key="4">
    <source>
        <dbReference type="HAMAP-Rule" id="MF_00171"/>
    </source>
</evidence>
<comment type="caution">
    <text evidence="4">Lacks conserved residue(s) required for the propagation of feature annotation.</text>
</comment>
<dbReference type="GO" id="GO:0031119">
    <property type="term" value="P:tRNA pseudouridine synthesis"/>
    <property type="evidence" value="ECO:0007669"/>
    <property type="project" value="UniProtKB-UniRule"/>
</dbReference>
<keyword evidence="3 4" id="KW-0413">Isomerase</keyword>
<organism evidence="9 10">
    <name type="scientific">Janibacter cremeus</name>
    <dbReference type="NCBI Taxonomy" id="1285192"/>
    <lineage>
        <taxon>Bacteria</taxon>
        <taxon>Bacillati</taxon>
        <taxon>Actinomycetota</taxon>
        <taxon>Actinomycetes</taxon>
        <taxon>Micrococcales</taxon>
        <taxon>Intrasporangiaceae</taxon>
        <taxon>Janibacter</taxon>
    </lineage>
</organism>
<evidence type="ECO:0000256" key="2">
    <source>
        <dbReference type="ARBA" id="ARBA00022694"/>
    </source>
</evidence>
<dbReference type="FunFam" id="3.30.70.580:FF:000001">
    <property type="entry name" value="tRNA pseudouridine synthase A"/>
    <property type="match status" value="1"/>
</dbReference>
<comment type="similarity">
    <text evidence="1 4 7">Belongs to the tRNA pseudouridine synthase TruA family.</text>
</comment>
<dbReference type="NCBIfam" id="TIGR00071">
    <property type="entry name" value="hisT_truA"/>
    <property type="match status" value="1"/>
</dbReference>
<evidence type="ECO:0000313" key="9">
    <source>
        <dbReference type="EMBL" id="NYF97598.1"/>
    </source>
</evidence>
<dbReference type="Gene3D" id="3.30.70.660">
    <property type="entry name" value="Pseudouridine synthase I, catalytic domain, C-terminal subdomain"/>
    <property type="match status" value="1"/>
</dbReference>
<evidence type="ECO:0000313" key="10">
    <source>
        <dbReference type="Proteomes" id="UP000554054"/>
    </source>
</evidence>
<dbReference type="InterPro" id="IPR001406">
    <property type="entry name" value="PsdUridine_synth_TruA"/>
</dbReference>
<dbReference type="Gene3D" id="3.30.70.580">
    <property type="entry name" value="Pseudouridine synthase I, catalytic domain, N-terminal subdomain"/>
    <property type="match status" value="1"/>
</dbReference>
<dbReference type="PANTHER" id="PTHR11142:SF0">
    <property type="entry name" value="TRNA PSEUDOURIDINE SYNTHASE-LIKE 1"/>
    <property type="match status" value="1"/>
</dbReference>
<dbReference type="PANTHER" id="PTHR11142">
    <property type="entry name" value="PSEUDOURIDYLATE SYNTHASE"/>
    <property type="match status" value="1"/>
</dbReference>
<dbReference type="Proteomes" id="UP000554054">
    <property type="component" value="Unassembled WGS sequence"/>
</dbReference>
<dbReference type="GO" id="GO:0160147">
    <property type="term" value="F:tRNA pseudouridine(38-40) synthase activity"/>
    <property type="evidence" value="ECO:0007669"/>
    <property type="project" value="UniProtKB-EC"/>
</dbReference>
<evidence type="ECO:0000256" key="3">
    <source>
        <dbReference type="ARBA" id="ARBA00023235"/>
    </source>
</evidence>
<dbReference type="EMBL" id="JACCAE010000001">
    <property type="protein sequence ID" value="NYF97598.1"/>
    <property type="molecule type" value="Genomic_DNA"/>
</dbReference>
<dbReference type="InterPro" id="IPR020095">
    <property type="entry name" value="PsdUridine_synth_TruA_C"/>
</dbReference>
<comment type="catalytic activity">
    <reaction evidence="4 7">
        <text>uridine(38/39/40) in tRNA = pseudouridine(38/39/40) in tRNA</text>
        <dbReference type="Rhea" id="RHEA:22376"/>
        <dbReference type="Rhea" id="RHEA-COMP:10085"/>
        <dbReference type="Rhea" id="RHEA-COMP:10087"/>
        <dbReference type="ChEBI" id="CHEBI:65314"/>
        <dbReference type="ChEBI" id="CHEBI:65315"/>
        <dbReference type="EC" id="5.4.99.12"/>
    </reaction>
</comment>
<dbReference type="InterPro" id="IPR020103">
    <property type="entry name" value="PsdUridine_synth_cat_dom_sf"/>
</dbReference>
<feature type="active site" description="Nucleophile" evidence="4 5">
    <location>
        <position position="53"/>
    </location>
</feature>
<accession>A0A852VPF5</accession>
<feature type="binding site" evidence="4 6">
    <location>
        <position position="122"/>
    </location>
    <ligand>
        <name>substrate</name>
    </ligand>
</feature>
<comment type="subunit">
    <text evidence="4">Homodimer.</text>
</comment>
<gene>
    <name evidence="4" type="primary">truA</name>
    <name evidence="9" type="ORF">BJY20_000990</name>
</gene>
<evidence type="ECO:0000256" key="6">
    <source>
        <dbReference type="PIRSR" id="PIRSR001430-2"/>
    </source>
</evidence>
<dbReference type="RefSeq" id="WP_185990510.1">
    <property type="nucleotide sequence ID" value="NZ_JACCAE010000001.1"/>
</dbReference>
<feature type="domain" description="Pseudouridine synthase I TruA alpha/beta" evidence="8">
    <location>
        <begin position="156"/>
        <end position="258"/>
    </location>
</feature>
<keyword evidence="10" id="KW-1185">Reference proteome</keyword>
<dbReference type="GO" id="GO:0003723">
    <property type="term" value="F:RNA binding"/>
    <property type="evidence" value="ECO:0007669"/>
    <property type="project" value="InterPro"/>
</dbReference>
<dbReference type="AlphaFoldDB" id="A0A852VPF5"/>